<proteinExistence type="predicted"/>
<organism evidence="1 2">
    <name type="scientific">Bacillus thuringiensis Sbt003</name>
    <dbReference type="NCBI Taxonomy" id="1235825"/>
    <lineage>
        <taxon>Bacteria</taxon>
        <taxon>Bacillati</taxon>
        <taxon>Bacillota</taxon>
        <taxon>Bacilli</taxon>
        <taxon>Bacillales</taxon>
        <taxon>Bacillaceae</taxon>
        <taxon>Bacillus</taxon>
        <taxon>Bacillus cereus group</taxon>
    </lineage>
</organism>
<evidence type="ECO:0000313" key="1">
    <source>
        <dbReference type="EMBL" id="KIU76466.1"/>
    </source>
</evidence>
<comment type="caution">
    <text evidence="1">The sequence shown here is derived from an EMBL/GenBank/DDBJ whole genome shotgun (WGS) entry which is preliminary data.</text>
</comment>
<dbReference type="AlphaFoldDB" id="A0A9X0FDH4"/>
<gene>
    <name evidence="1" type="ORF">C797_04014</name>
</gene>
<dbReference type="EMBL" id="AMYJ01000002">
    <property type="protein sequence ID" value="KIU76466.1"/>
    <property type="molecule type" value="Genomic_DNA"/>
</dbReference>
<dbReference type="Gene3D" id="3.90.1530.10">
    <property type="entry name" value="Conserved hypothetical protein from pyrococcus furiosus pfu- 392566-001, ParB domain"/>
    <property type="match status" value="1"/>
</dbReference>
<accession>A0A9X0FDH4</accession>
<sequence>MVYKVQLQQGKGILPAKPKSQMTLEGTTYQIYHSSTKMRMDRIKALSDVQKANIKEEDIQEQVRYYEKKKTFSEKIIVKRKEKAKRYEVLSGYASYQAAKKIKPRHIDVTVVK</sequence>
<reference evidence="1 2" key="1">
    <citation type="journal article" date="2015" name="Sci. Rep.">
        <title>The expression and crystallization of Cry65Aa require two C-termini, revealing a novel evolutionary strategy of Bacillus thuringiensis Cry proteins.</title>
        <authorList>
            <person name="Peng D.H."/>
            <person name="Pang C.Y."/>
            <person name="Wu H."/>
            <person name="Huang Q."/>
            <person name="Zheng J.S."/>
            <person name="Sun M."/>
        </authorList>
    </citation>
    <scope>NUCLEOTIDE SEQUENCE [LARGE SCALE GENOMIC DNA]</scope>
    <source>
        <strain evidence="1 2">Sbt003</strain>
    </source>
</reference>
<dbReference type="Proteomes" id="UP000032407">
    <property type="component" value="Unassembled WGS sequence"/>
</dbReference>
<protein>
    <submittedName>
        <fullName evidence="1">Uncharacterized protein</fullName>
    </submittedName>
</protein>
<name>A0A9X0FDH4_BACTU</name>
<evidence type="ECO:0000313" key="2">
    <source>
        <dbReference type="Proteomes" id="UP000032407"/>
    </source>
</evidence>